<comment type="catalytic activity">
    <reaction evidence="1">
        <text>ATP + protein L-histidine = ADP + protein N-phospho-L-histidine.</text>
        <dbReference type="EC" id="2.7.13.3"/>
    </reaction>
</comment>
<keyword evidence="7" id="KW-0418">Kinase</keyword>
<evidence type="ECO:0000256" key="5">
    <source>
        <dbReference type="ARBA" id="ARBA00022679"/>
    </source>
</evidence>
<dbReference type="Pfam" id="PF13188">
    <property type="entry name" value="PAS_8"/>
    <property type="match status" value="1"/>
</dbReference>
<feature type="domain" description="PAS" evidence="12">
    <location>
        <begin position="109"/>
        <end position="154"/>
    </location>
</feature>
<keyword evidence="5" id="KW-0808">Transferase</keyword>
<dbReference type="GO" id="GO:0005524">
    <property type="term" value="F:ATP binding"/>
    <property type="evidence" value="ECO:0007669"/>
    <property type="project" value="UniProtKB-KW"/>
</dbReference>
<evidence type="ECO:0000256" key="3">
    <source>
        <dbReference type="ARBA" id="ARBA00012438"/>
    </source>
</evidence>
<dbReference type="InterPro" id="IPR003594">
    <property type="entry name" value="HATPase_dom"/>
</dbReference>
<evidence type="ECO:0000256" key="10">
    <source>
        <dbReference type="SAM" id="Phobius"/>
    </source>
</evidence>
<gene>
    <name evidence="14" type="ORF">HOP12_02975</name>
</gene>
<keyword evidence="10" id="KW-1133">Transmembrane helix</keyword>
<evidence type="ECO:0000256" key="9">
    <source>
        <dbReference type="ARBA" id="ARBA00023012"/>
    </source>
</evidence>
<dbReference type="InterPro" id="IPR000014">
    <property type="entry name" value="PAS"/>
</dbReference>
<evidence type="ECO:0000313" key="15">
    <source>
        <dbReference type="Proteomes" id="UP000580839"/>
    </source>
</evidence>
<organism evidence="14 15">
    <name type="scientific">Eiseniibacteriota bacterium</name>
    <dbReference type="NCBI Taxonomy" id="2212470"/>
    <lineage>
        <taxon>Bacteria</taxon>
        <taxon>Candidatus Eiseniibacteriota</taxon>
    </lineage>
</organism>
<dbReference type="EMBL" id="JABFRW010000029">
    <property type="protein sequence ID" value="NOT33113.1"/>
    <property type="molecule type" value="Genomic_DNA"/>
</dbReference>
<dbReference type="PROSITE" id="PS50109">
    <property type="entry name" value="HIS_KIN"/>
    <property type="match status" value="1"/>
</dbReference>
<dbReference type="PANTHER" id="PTHR43065">
    <property type="entry name" value="SENSOR HISTIDINE KINASE"/>
    <property type="match status" value="1"/>
</dbReference>
<dbReference type="Gene3D" id="3.30.450.20">
    <property type="entry name" value="PAS domain"/>
    <property type="match status" value="1"/>
</dbReference>
<dbReference type="InterPro" id="IPR004358">
    <property type="entry name" value="Sig_transdc_His_kin-like_C"/>
</dbReference>
<evidence type="ECO:0000259" key="11">
    <source>
        <dbReference type="PROSITE" id="PS50109"/>
    </source>
</evidence>
<dbReference type="InterPro" id="IPR005467">
    <property type="entry name" value="His_kinase_dom"/>
</dbReference>
<reference evidence="14 15" key="1">
    <citation type="submission" date="2020-04" db="EMBL/GenBank/DDBJ databases">
        <title>Metagenomic profiling of ammonia- and methane-oxidizing microorganisms in a Dutch drinking water treatment plant.</title>
        <authorList>
            <person name="Poghosyan L."/>
            <person name="Leucker S."/>
        </authorList>
    </citation>
    <scope>NUCLEOTIDE SEQUENCE [LARGE SCALE GENOMIC DNA]</scope>
    <source>
        <strain evidence="14">S-RSF-IL-03</strain>
    </source>
</reference>
<dbReference type="Gene3D" id="6.10.340.10">
    <property type="match status" value="1"/>
</dbReference>
<dbReference type="Gene3D" id="3.30.565.10">
    <property type="entry name" value="Histidine kinase-like ATPase, C-terminal domain"/>
    <property type="match status" value="1"/>
</dbReference>
<evidence type="ECO:0000256" key="2">
    <source>
        <dbReference type="ARBA" id="ARBA00004370"/>
    </source>
</evidence>
<proteinExistence type="predicted"/>
<dbReference type="GO" id="GO:0004673">
    <property type="term" value="F:protein histidine kinase activity"/>
    <property type="evidence" value="ECO:0007669"/>
    <property type="project" value="UniProtKB-EC"/>
</dbReference>
<protein>
    <recommendedName>
        <fullName evidence="3">histidine kinase</fullName>
        <ecNumber evidence="3">2.7.13.3</ecNumber>
    </recommendedName>
</protein>
<evidence type="ECO:0000256" key="8">
    <source>
        <dbReference type="ARBA" id="ARBA00022840"/>
    </source>
</evidence>
<keyword evidence="10" id="KW-0812">Transmembrane</keyword>
<dbReference type="SUPFAM" id="SSF55785">
    <property type="entry name" value="PYP-like sensor domain (PAS domain)"/>
    <property type="match status" value="1"/>
</dbReference>
<evidence type="ECO:0000256" key="6">
    <source>
        <dbReference type="ARBA" id="ARBA00022741"/>
    </source>
</evidence>
<dbReference type="InterPro" id="IPR003660">
    <property type="entry name" value="HAMP_dom"/>
</dbReference>
<dbReference type="PROSITE" id="PS50885">
    <property type="entry name" value="HAMP"/>
    <property type="match status" value="1"/>
</dbReference>
<evidence type="ECO:0000256" key="1">
    <source>
        <dbReference type="ARBA" id="ARBA00000085"/>
    </source>
</evidence>
<keyword evidence="6" id="KW-0547">Nucleotide-binding</keyword>
<name>A0A849SHS8_UNCEI</name>
<dbReference type="InterPro" id="IPR036890">
    <property type="entry name" value="HATPase_C_sf"/>
</dbReference>
<dbReference type="EC" id="2.7.13.3" evidence="3"/>
<feature type="transmembrane region" description="Helical" evidence="10">
    <location>
        <begin position="7"/>
        <end position="26"/>
    </location>
</feature>
<dbReference type="PRINTS" id="PR00344">
    <property type="entry name" value="BCTRLSENSOR"/>
</dbReference>
<dbReference type="SMART" id="SM00304">
    <property type="entry name" value="HAMP"/>
    <property type="match status" value="1"/>
</dbReference>
<dbReference type="PANTHER" id="PTHR43065:SF10">
    <property type="entry name" value="PEROXIDE STRESS-ACTIVATED HISTIDINE KINASE MAK3"/>
    <property type="match status" value="1"/>
</dbReference>
<keyword evidence="4" id="KW-0597">Phosphoprotein</keyword>
<dbReference type="SMART" id="SM00091">
    <property type="entry name" value="PAS"/>
    <property type="match status" value="1"/>
</dbReference>
<dbReference type="NCBIfam" id="TIGR00229">
    <property type="entry name" value="sensory_box"/>
    <property type="match status" value="1"/>
</dbReference>
<keyword evidence="10" id="KW-0472">Membrane</keyword>
<dbReference type="CDD" id="cd00130">
    <property type="entry name" value="PAS"/>
    <property type="match status" value="1"/>
</dbReference>
<evidence type="ECO:0000259" key="12">
    <source>
        <dbReference type="PROSITE" id="PS50112"/>
    </source>
</evidence>
<evidence type="ECO:0000313" key="14">
    <source>
        <dbReference type="EMBL" id="NOT33113.1"/>
    </source>
</evidence>
<dbReference type="PROSITE" id="PS50112">
    <property type="entry name" value="PAS"/>
    <property type="match status" value="1"/>
</dbReference>
<dbReference type="GO" id="GO:0000160">
    <property type="term" value="P:phosphorelay signal transduction system"/>
    <property type="evidence" value="ECO:0007669"/>
    <property type="project" value="UniProtKB-KW"/>
</dbReference>
<keyword evidence="8" id="KW-0067">ATP-binding</keyword>
<accession>A0A849SHS8</accession>
<keyword evidence="9" id="KW-0902">Two-component regulatory system</keyword>
<comment type="subcellular location">
    <subcellularLocation>
        <location evidence="2">Membrane</location>
    </subcellularLocation>
</comment>
<evidence type="ECO:0000259" key="13">
    <source>
        <dbReference type="PROSITE" id="PS50885"/>
    </source>
</evidence>
<sequence length="440" mass="49597">MSLKARFLFYLALVHLVFGVVAWILLRDQRLWLLPLELFFIVSFVFAWQLTRRLSEPADMLRTAVELLDSGDLMSRFRETPQPEVNRLIRLYNRMVDHLRDERVANQEQDSLLRRIIALSPSGIVQLDYDGRIQSMNPGACEILGVSEDAARGQGLESLGGALARELNGLGEGEARMVTIRGRRKVRCRRLSFMDRGFLRTCLMFEELTKELHASERGAYEKLIRTMSHEVNNTSGAVISLLESCLAYGEQIGERDRADFESGVGVAVARTRHMNEFMRSFADVVRLPAPDRKPGSLEALLRDVARLFEPECERLGIRWRWQIEDGVRTVLLDRGQMEQALVNIVRNAIDAIGEDGDIAVTLAMEHDVPTLLIDDSGGGIPPEVAPRLFTSFFTSKPNGQGIGLTLVQEILIAHGFDYSLETVAPGRAGFRIRFFDQAPR</sequence>
<dbReference type="SUPFAM" id="SSF55874">
    <property type="entry name" value="ATPase domain of HSP90 chaperone/DNA topoisomerase II/histidine kinase"/>
    <property type="match status" value="1"/>
</dbReference>
<dbReference type="AlphaFoldDB" id="A0A849SHS8"/>
<evidence type="ECO:0000256" key="7">
    <source>
        <dbReference type="ARBA" id="ARBA00022777"/>
    </source>
</evidence>
<evidence type="ECO:0000256" key="4">
    <source>
        <dbReference type="ARBA" id="ARBA00022553"/>
    </source>
</evidence>
<dbReference type="SMART" id="SM00387">
    <property type="entry name" value="HATPase_c"/>
    <property type="match status" value="1"/>
</dbReference>
<dbReference type="Proteomes" id="UP000580839">
    <property type="component" value="Unassembled WGS sequence"/>
</dbReference>
<dbReference type="Pfam" id="PF02518">
    <property type="entry name" value="HATPase_c"/>
    <property type="match status" value="1"/>
</dbReference>
<feature type="domain" description="Histidine kinase" evidence="11">
    <location>
        <begin position="226"/>
        <end position="438"/>
    </location>
</feature>
<feature type="domain" description="HAMP" evidence="13">
    <location>
        <begin position="52"/>
        <end position="104"/>
    </location>
</feature>
<dbReference type="GO" id="GO:0016020">
    <property type="term" value="C:membrane"/>
    <property type="evidence" value="ECO:0007669"/>
    <property type="project" value="UniProtKB-SubCell"/>
</dbReference>
<comment type="caution">
    <text evidence="14">The sequence shown here is derived from an EMBL/GenBank/DDBJ whole genome shotgun (WGS) entry which is preliminary data.</text>
</comment>
<dbReference type="InterPro" id="IPR035965">
    <property type="entry name" value="PAS-like_dom_sf"/>
</dbReference>